<dbReference type="SUPFAM" id="SSF52540">
    <property type="entry name" value="P-loop containing nucleoside triphosphate hydrolases"/>
    <property type="match status" value="1"/>
</dbReference>
<feature type="coiled-coil region" evidence="4">
    <location>
        <begin position="278"/>
        <end position="357"/>
    </location>
</feature>
<reference evidence="7 8" key="1">
    <citation type="journal article" date="2020" name="ISME J.">
        <title>Uncovering the hidden diversity of litter-decomposition mechanisms in mushroom-forming fungi.</title>
        <authorList>
            <person name="Floudas D."/>
            <person name="Bentzer J."/>
            <person name="Ahren D."/>
            <person name="Johansson T."/>
            <person name="Persson P."/>
            <person name="Tunlid A."/>
        </authorList>
    </citation>
    <scope>NUCLEOTIDE SEQUENCE [LARGE SCALE GENOMIC DNA]</scope>
    <source>
        <strain evidence="7 8">CBS 175.51</strain>
    </source>
</reference>
<evidence type="ECO:0000313" key="8">
    <source>
        <dbReference type="Proteomes" id="UP000541558"/>
    </source>
</evidence>
<dbReference type="InterPro" id="IPR020472">
    <property type="entry name" value="WD40_PAC1"/>
</dbReference>
<dbReference type="InterPro" id="IPR036322">
    <property type="entry name" value="WD40_repeat_dom_sf"/>
</dbReference>
<dbReference type="CDD" id="cd00200">
    <property type="entry name" value="WD40"/>
    <property type="match status" value="1"/>
</dbReference>
<dbReference type="PROSITE" id="PS50082">
    <property type="entry name" value="WD_REPEATS_2"/>
    <property type="match status" value="7"/>
</dbReference>
<dbReference type="Pfam" id="PF00400">
    <property type="entry name" value="WD40"/>
    <property type="match status" value="7"/>
</dbReference>
<sequence length="853" mass="93809">MVEHTIVVLGRIDAGKTTFIKAVQHAVDPAIPRPPTTEAATLGIVEYNVPLPDGKLLKFLDTPGFDGYQPGERAKETEEILQMLEEHLAANGQSAPVSHVLVFLNANDMAATEFKGRARRAFERLFSNAQVACVSTRWDQIEDDDGAPITAEEAQSQEERLYADGKTTGSLLEYLHDSRLNRGGDVLRFRSGLISEAYSSPQDIILKLFAGPGSGGTLEERLAAVTKERDELAAKYDLLLREKQTPTTANDAAPLPQGTAHAPRTRRQRLLDAIDKFSAQVTEMIEELEREALDVADECAADRAAFEAASVAIEEAEGRFSESTERVKVAEEERICLEQEREALRELEQSLTKGLDEFGTKAALGVLPSVNERLSLRLEQTQASLSDMEGWISTAEGYSQKGREEVNRATAEIEKWKLTKQEKERELNGWLSLESERLLKDKESIRELQATSFSSLDVMREGLKDSWAGKLGDNPVFWERLEKYAIKPEIMERPEVWVPVIETFYETQVTLSLARKMAEFHSAVVQRLKVREDMVEREWKKGVEGIFLLKELPPPPPPLKGHSSGVYAVAFSWDGMKIASGAIDQTVRVWDALTGKMQTILEGHGGTVRSVAFSPDGERIISGSRDHSVRVWDVLAGRVERVLVGHTDCVWSVGFSADGSQVVSGSEDKTVRIWDASSGQGPRILTGHAGAVYSVVFIGEGPRIISGSVDKTVRVWDASTGTVQTVLKVDSPVRSVATSGDGLRIVSGTDDTMVRVWDVLRGEVLRVLKGHTSCAGSIALSRDGLWIVSGSYDKTLRVWDASNGAVRSVREEHSNGINAVALSRDGRRIASGSDDHTIRVWDVAASTSVPRLT</sequence>
<dbReference type="OrthoDB" id="3100778at2759"/>
<dbReference type="EMBL" id="JAACJK010000003">
    <property type="protein sequence ID" value="KAF5340731.1"/>
    <property type="molecule type" value="Genomic_DNA"/>
</dbReference>
<dbReference type="Proteomes" id="UP000541558">
    <property type="component" value="Unassembled WGS sequence"/>
</dbReference>
<feature type="repeat" description="WD" evidence="3">
    <location>
        <begin position="643"/>
        <end position="684"/>
    </location>
</feature>
<feature type="region of interest" description="Disordered" evidence="5">
    <location>
        <begin position="245"/>
        <end position="264"/>
    </location>
</feature>
<dbReference type="PRINTS" id="PR00320">
    <property type="entry name" value="GPROTEINBRPT"/>
</dbReference>
<feature type="repeat" description="WD" evidence="3">
    <location>
        <begin position="733"/>
        <end position="767"/>
    </location>
</feature>
<dbReference type="SMART" id="SM00320">
    <property type="entry name" value="WD40"/>
    <property type="match status" value="7"/>
</dbReference>
<proteinExistence type="predicted"/>
<evidence type="ECO:0000313" key="7">
    <source>
        <dbReference type="EMBL" id="KAF5340731.1"/>
    </source>
</evidence>
<dbReference type="SUPFAM" id="SSF50978">
    <property type="entry name" value="WD40 repeat-like"/>
    <property type="match status" value="1"/>
</dbReference>
<dbReference type="PROSITE" id="PS00678">
    <property type="entry name" value="WD_REPEATS_1"/>
    <property type="match status" value="6"/>
</dbReference>
<protein>
    <recommendedName>
        <fullName evidence="6">G domain-containing protein</fullName>
    </recommendedName>
</protein>
<accession>A0A8H5CFD4</accession>
<feature type="repeat" description="WD" evidence="3">
    <location>
        <begin position="559"/>
        <end position="600"/>
    </location>
</feature>
<evidence type="ECO:0000256" key="2">
    <source>
        <dbReference type="ARBA" id="ARBA00022737"/>
    </source>
</evidence>
<dbReference type="Gene3D" id="3.40.50.300">
    <property type="entry name" value="P-loop containing nucleotide triphosphate hydrolases"/>
    <property type="match status" value="1"/>
</dbReference>
<comment type="caution">
    <text evidence="7">The sequence shown here is derived from an EMBL/GenBank/DDBJ whole genome shotgun (WGS) entry which is preliminary data.</text>
</comment>
<feature type="repeat" description="WD" evidence="3">
    <location>
        <begin position="685"/>
        <end position="726"/>
    </location>
</feature>
<keyword evidence="2" id="KW-0677">Repeat</keyword>
<organism evidence="7 8">
    <name type="scientific">Ephemerocybe angulata</name>
    <dbReference type="NCBI Taxonomy" id="980116"/>
    <lineage>
        <taxon>Eukaryota</taxon>
        <taxon>Fungi</taxon>
        <taxon>Dikarya</taxon>
        <taxon>Basidiomycota</taxon>
        <taxon>Agaricomycotina</taxon>
        <taxon>Agaricomycetes</taxon>
        <taxon>Agaricomycetidae</taxon>
        <taxon>Agaricales</taxon>
        <taxon>Agaricineae</taxon>
        <taxon>Psathyrellaceae</taxon>
        <taxon>Ephemerocybe</taxon>
    </lineage>
</organism>
<dbReference type="Pfam" id="PF01926">
    <property type="entry name" value="MMR_HSR1"/>
    <property type="match status" value="1"/>
</dbReference>
<evidence type="ECO:0000256" key="1">
    <source>
        <dbReference type="ARBA" id="ARBA00022574"/>
    </source>
</evidence>
<dbReference type="CDD" id="cd00882">
    <property type="entry name" value="Ras_like_GTPase"/>
    <property type="match status" value="1"/>
</dbReference>
<feature type="repeat" description="WD" evidence="3">
    <location>
        <begin position="768"/>
        <end position="809"/>
    </location>
</feature>
<keyword evidence="1 3" id="KW-0853">WD repeat</keyword>
<dbReference type="PANTHER" id="PTHR22847">
    <property type="entry name" value="WD40 REPEAT PROTEIN"/>
    <property type="match status" value="1"/>
</dbReference>
<name>A0A8H5CFD4_9AGAR</name>
<dbReference type="Gene3D" id="2.130.10.10">
    <property type="entry name" value="YVTN repeat-like/Quinoprotein amine dehydrogenase"/>
    <property type="match status" value="3"/>
</dbReference>
<feature type="repeat" description="WD" evidence="3">
    <location>
        <begin position="601"/>
        <end position="642"/>
    </location>
</feature>
<dbReference type="InterPro" id="IPR019775">
    <property type="entry name" value="WD40_repeat_CS"/>
</dbReference>
<feature type="repeat" description="WD" evidence="3">
    <location>
        <begin position="810"/>
        <end position="851"/>
    </location>
</feature>
<dbReference type="GO" id="GO:0005525">
    <property type="term" value="F:GTP binding"/>
    <property type="evidence" value="ECO:0007669"/>
    <property type="project" value="InterPro"/>
</dbReference>
<dbReference type="GO" id="GO:1990234">
    <property type="term" value="C:transferase complex"/>
    <property type="evidence" value="ECO:0007669"/>
    <property type="project" value="UniProtKB-ARBA"/>
</dbReference>
<dbReference type="InterPro" id="IPR015943">
    <property type="entry name" value="WD40/YVTN_repeat-like_dom_sf"/>
</dbReference>
<dbReference type="InterPro" id="IPR027417">
    <property type="entry name" value="P-loop_NTPase"/>
</dbReference>
<dbReference type="PANTHER" id="PTHR22847:SF637">
    <property type="entry name" value="WD REPEAT DOMAIN 5B"/>
    <property type="match status" value="1"/>
</dbReference>
<keyword evidence="8" id="KW-1185">Reference proteome</keyword>
<gene>
    <name evidence="7" type="ORF">D9611_007354</name>
</gene>
<dbReference type="PROSITE" id="PS50294">
    <property type="entry name" value="WD_REPEATS_REGION"/>
    <property type="match status" value="7"/>
</dbReference>
<dbReference type="InterPro" id="IPR001680">
    <property type="entry name" value="WD40_rpt"/>
</dbReference>
<evidence type="ECO:0000259" key="6">
    <source>
        <dbReference type="Pfam" id="PF01926"/>
    </source>
</evidence>
<evidence type="ECO:0000256" key="4">
    <source>
        <dbReference type="SAM" id="Coils"/>
    </source>
</evidence>
<evidence type="ECO:0000256" key="5">
    <source>
        <dbReference type="SAM" id="MobiDB-lite"/>
    </source>
</evidence>
<evidence type="ECO:0000256" key="3">
    <source>
        <dbReference type="PROSITE-ProRule" id="PRU00221"/>
    </source>
</evidence>
<dbReference type="InterPro" id="IPR006073">
    <property type="entry name" value="GTP-bd"/>
</dbReference>
<dbReference type="AlphaFoldDB" id="A0A8H5CFD4"/>
<keyword evidence="4" id="KW-0175">Coiled coil</keyword>
<feature type="domain" description="G" evidence="6">
    <location>
        <begin position="6"/>
        <end position="91"/>
    </location>
</feature>